<name>A0A2P2N639_RHIMU</name>
<evidence type="ECO:0000313" key="1">
    <source>
        <dbReference type="EMBL" id="MBX37977.1"/>
    </source>
</evidence>
<protein>
    <submittedName>
        <fullName evidence="1">Uncharacterized protein</fullName>
    </submittedName>
</protein>
<proteinExistence type="predicted"/>
<accession>A0A2P2N639</accession>
<organism evidence="1">
    <name type="scientific">Rhizophora mucronata</name>
    <name type="common">Asiatic mangrove</name>
    <dbReference type="NCBI Taxonomy" id="61149"/>
    <lineage>
        <taxon>Eukaryota</taxon>
        <taxon>Viridiplantae</taxon>
        <taxon>Streptophyta</taxon>
        <taxon>Embryophyta</taxon>
        <taxon>Tracheophyta</taxon>
        <taxon>Spermatophyta</taxon>
        <taxon>Magnoliopsida</taxon>
        <taxon>eudicotyledons</taxon>
        <taxon>Gunneridae</taxon>
        <taxon>Pentapetalae</taxon>
        <taxon>rosids</taxon>
        <taxon>fabids</taxon>
        <taxon>Malpighiales</taxon>
        <taxon>Rhizophoraceae</taxon>
        <taxon>Rhizophora</taxon>
    </lineage>
</organism>
<dbReference type="EMBL" id="GGEC01057493">
    <property type="protein sequence ID" value="MBX37977.1"/>
    <property type="molecule type" value="Transcribed_RNA"/>
</dbReference>
<reference evidence="1" key="1">
    <citation type="submission" date="2018-02" db="EMBL/GenBank/DDBJ databases">
        <title>Rhizophora mucronata_Transcriptome.</title>
        <authorList>
            <person name="Meera S.P."/>
            <person name="Sreeshan A."/>
            <person name="Augustine A."/>
        </authorList>
    </citation>
    <scope>NUCLEOTIDE SEQUENCE</scope>
    <source>
        <tissue evidence="1">Leaf</tissue>
    </source>
</reference>
<sequence length="9" mass="1174">MGFYCRRKN</sequence>